<gene>
    <name evidence="4" type="ORF">FRD01_20050</name>
</gene>
<evidence type="ECO:0000313" key="4">
    <source>
        <dbReference type="EMBL" id="QED29485.1"/>
    </source>
</evidence>
<dbReference type="Pfam" id="PF17517">
    <property type="entry name" value="IgGFc_binding"/>
    <property type="match status" value="2"/>
</dbReference>
<evidence type="ECO:0000259" key="3">
    <source>
        <dbReference type="Pfam" id="PF17517"/>
    </source>
</evidence>
<feature type="domain" description="IgGFc-binding protein N-terminal" evidence="3">
    <location>
        <begin position="306"/>
        <end position="505"/>
    </location>
</feature>
<dbReference type="OrthoDB" id="5524783at2"/>
<feature type="signal peptide" evidence="2">
    <location>
        <begin position="1"/>
        <end position="17"/>
    </location>
</feature>
<reference evidence="4 5" key="1">
    <citation type="submission" date="2019-08" db="EMBL/GenBank/DDBJ databases">
        <authorList>
            <person name="Liang Q."/>
        </authorList>
    </citation>
    <scope>NUCLEOTIDE SEQUENCE [LARGE SCALE GENOMIC DNA]</scope>
    <source>
        <strain evidence="4 5">V1718</strain>
    </source>
</reference>
<dbReference type="AlphaFoldDB" id="A0A5B8XV76"/>
<keyword evidence="2" id="KW-0732">Signal</keyword>
<organism evidence="4 5">
    <name type="scientific">Microvenator marinus</name>
    <dbReference type="NCBI Taxonomy" id="2600177"/>
    <lineage>
        <taxon>Bacteria</taxon>
        <taxon>Deltaproteobacteria</taxon>
        <taxon>Bradymonadales</taxon>
        <taxon>Microvenatoraceae</taxon>
        <taxon>Microvenator</taxon>
    </lineage>
</organism>
<keyword evidence="5" id="KW-1185">Reference proteome</keyword>
<dbReference type="PANTHER" id="PTHR46534">
    <property type="entry name" value="IGGFC_BINDING DOMAIN-CONTAINING PROTEIN"/>
    <property type="match status" value="1"/>
</dbReference>
<feature type="chain" id="PRO_5023125552" description="IgGFc-binding protein N-terminal domain-containing protein" evidence="2">
    <location>
        <begin position="18"/>
        <end position="683"/>
    </location>
</feature>
<evidence type="ECO:0000256" key="1">
    <source>
        <dbReference type="SAM" id="MobiDB-lite"/>
    </source>
</evidence>
<feature type="region of interest" description="Disordered" evidence="1">
    <location>
        <begin position="355"/>
        <end position="386"/>
    </location>
</feature>
<dbReference type="KEGG" id="bbae:FRD01_20050"/>
<dbReference type="InterPro" id="IPR035234">
    <property type="entry name" value="IgGFc-bd_N"/>
</dbReference>
<accession>A0A5B8XV76</accession>
<dbReference type="Proteomes" id="UP000321595">
    <property type="component" value="Chromosome"/>
</dbReference>
<name>A0A5B8XV76_9DELT</name>
<dbReference type="EMBL" id="CP042467">
    <property type="protein sequence ID" value="QED29485.1"/>
    <property type="molecule type" value="Genomic_DNA"/>
</dbReference>
<evidence type="ECO:0000256" key="2">
    <source>
        <dbReference type="SAM" id="SignalP"/>
    </source>
</evidence>
<dbReference type="RefSeq" id="WP_146962718.1">
    <property type="nucleotide sequence ID" value="NZ_CP042467.1"/>
</dbReference>
<feature type="domain" description="IgGFc-binding protein N-terminal" evidence="3">
    <location>
        <begin position="522"/>
        <end position="662"/>
    </location>
</feature>
<dbReference type="PANTHER" id="PTHR46534:SF2">
    <property type="entry name" value="VWFD DOMAIN-CONTAINING PROTEIN"/>
    <property type="match status" value="1"/>
</dbReference>
<protein>
    <recommendedName>
        <fullName evidence="3">IgGFc-binding protein N-terminal domain-containing protein</fullName>
    </recommendedName>
</protein>
<evidence type="ECO:0000313" key="5">
    <source>
        <dbReference type="Proteomes" id="UP000321595"/>
    </source>
</evidence>
<sequence>MRSCKFLMVVFALVAWGCSDETTPANSSTNNGTADAGPDLVEDMPPEVICEPGELVECGQENTPATRVCSSDGTELVPASCPNTPLSVCRNAECVEVACVPGTRRCESTSQTQLCNDEGTAFENAETCTGSSTCEEGNCLSRCRLAELTSSYIGCEYWAVELENHLLSDAEENQIPPEQRPPFAIVLFNPSETYDARISVFSGPDEHAEAVVSRTVGTDIPQPGMDLVTVESRVLGPRGQELFKVDGAIDNIVLPRGSMMTLIMPHREIPFGSTSLTPNAYKVSATQPVVAYQFNPLCCNYNYTNDASLLLPKSALTENYMFLSYAVWAGTSSARLAEPYSSTMTIVATEPDTSVTIQLPPPKGVNRAPAETIYPPTTGRISGPDTNGRMTVVLQPHEVLNVAGSGASPVEDMTGARITASKPVSVFGGHTCAFVPFGNPACDHLESQLFPLETWGTKFVAAPLKLRRQEGDPVDTREGTYWKFVAAQDDTEIQTGISLGAPMSLPPADEGVSPCRNFSDDPESGVFTLDAGQTCEFGTSEAFVVQAGKPIMVGAFLSGQNSVKVDAQFGDHAGDPAFFLLPPEEQYRTEYSFLTPATYWQSYVTVVIRPGFTVSLDGQELDLTQFDYKLIQDGEMARVHIPVEDGPHRIEAQIAFGIVVYGYDDYVSYAYTGGLDLAKLNTF</sequence>
<proteinExistence type="predicted"/>